<reference evidence="4 5" key="1">
    <citation type="submission" date="2021-05" db="EMBL/GenBank/DDBJ databases">
        <title>Ornithinibacillus massiliensis sp. nov.</title>
        <authorList>
            <person name="Iwaza R."/>
            <person name="Lagier J.-C."/>
            <person name="Raoult D."/>
        </authorList>
    </citation>
    <scope>NUCLEOTIDE SEQUENCE [LARGE SCALE GENOMIC DNA]</scope>
    <source>
        <strain evidence="4 5">Marseille-P3601</strain>
    </source>
</reference>
<dbReference type="PROSITE" id="PS51257">
    <property type="entry name" value="PROKAR_LIPOPROTEIN"/>
    <property type="match status" value="1"/>
</dbReference>
<feature type="region of interest" description="Disordered" evidence="1">
    <location>
        <begin position="23"/>
        <end position="68"/>
    </location>
</feature>
<dbReference type="RefSeq" id="WP_211741934.1">
    <property type="nucleotide sequence ID" value="NZ_JAGXBY010000003.1"/>
</dbReference>
<feature type="domain" description="Lysozyme inhibitor LprI-like N-terminal" evidence="3">
    <location>
        <begin position="97"/>
        <end position="184"/>
    </location>
</feature>
<protein>
    <submittedName>
        <fullName evidence="4">DUF1311 domain-containing protein</fullName>
    </submittedName>
</protein>
<organism evidence="4 5">
    <name type="scientific">Ornithinibacillus massiliensis</name>
    <dbReference type="NCBI Taxonomy" id="1944633"/>
    <lineage>
        <taxon>Bacteria</taxon>
        <taxon>Bacillati</taxon>
        <taxon>Bacillota</taxon>
        <taxon>Bacilli</taxon>
        <taxon>Bacillales</taxon>
        <taxon>Bacillaceae</taxon>
        <taxon>Ornithinibacillus</taxon>
    </lineage>
</organism>
<evidence type="ECO:0000256" key="2">
    <source>
        <dbReference type="SAM" id="SignalP"/>
    </source>
</evidence>
<evidence type="ECO:0000313" key="5">
    <source>
        <dbReference type="Proteomes" id="UP000681870"/>
    </source>
</evidence>
<gene>
    <name evidence="4" type="ORF">KGF86_11355</name>
</gene>
<dbReference type="Gene3D" id="1.20.1270.180">
    <property type="match status" value="1"/>
</dbReference>
<dbReference type="Pfam" id="PF07007">
    <property type="entry name" value="LprI"/>
    <property type="match status" value="1"/>
</dbReference>
<feature type="compositionally biased region" description="Acidic residues" evidence="1">
    <location>
        <begin position="47"/>
        <end position="57"/>
    </location>
</feature>
<dbReference type="InterPro" id="IPR009739">
    <property type="entry name" value="LprI-like_N"/>
</dbReference>
<keyword evidence="2" id="KW-0732">Signal</keyword>
<evidence type="ECO:0000313" key="4">
    <source>
        <dbReference type="EMBL" id="MBS3680814.1"/>
    </source>
</evidence>
<feature type="signal peptide" evidence="2">
    <location>
        <begin position="1"/>
        <end position="20"/>
    </location>
</feature>
<name>A0ABS5MER2_9BACI</name>
<dbReference type="PANTHER" id="PTHR39176:SF1">
    <property type="entry name" value="PERIPLASMIC PROTEIN"/>
    <property type="match status" value="1"/>
</dbReference>
<feature type="chain" id="PRO_5047292783" evidence="2">
    <location>
        <begin position="21"/>
        <end position="189"/>
    </location>
</feature>
<accession>A0ABS5MER2</accession>
<dbReference type="Proteomes" id="UP000681870">
    <property type="component" value="Unassembled WGS sequence"/>
</dbReference>
<dbReference type="EMBL" id="JAGXBY010000003">
    <property type="protein sequence ID" value="MBS3680814.1"/>
    <property type="molecule type" value="Genomic_DNA"/>
</dbReference>
<evidence type="ECO:0000256" key="1">
    <source>
        <dbReference type="SAM" id="MobiDB-lite"/>
    </source>
</evidence>
<keyword evidence="5" id="KW-1185">Reference proteome</keyword>
<comment type="caution">
    <text evidence="4">The sequence shown here is derived from an EMBL/GenBank/DDBJ whole genome shotgun (WGS) entry which is preliminary data.</text>
</comment>
<evidence type="ECO:0000259" key="3">
    <source>
        <dbReference type="Pfam" id="PF07007"/>
    </source>
</evidence>
<proteinExistence type="predicted"/>
<sequence>MRKLLLLMIPLLILVGCSNSTVEQSESDMVKDNPLSDDADVETKEEQEPEGNADTNEEQGNGSVSAQEEKVVTKAEYVRKLAVVEASLAAQREIIETGTQVDMEEAAGEMYKAWDNTLNELYGILQSQLSDEVMQTLREEQRNWIVLRDEVAEAEAANYKGGSMESFAYTSKLMEMTKNRCIELVEMYM</sequence>
<dbReference type="PANTHER" id="PTHR39176">
    <property type="entry name" value="PERIPLASMIC PROTEIN-RELATED"/>
    <property type="match status" value="1"/>
</dbReference>